<dbReference type="Proteomes" id="UP000887565">
    <property type="component" value="Unplaced"/>
</dbReference>
<keyword evidence="1" id="KW-1185">Reference proteome</keyword>
<sequence>MCQETIEPNTRTRTPFFEGLPCRVPTNFAQCHRPSRRIRASRYLTVVTEERPAVSSFCALYFRAVDEFEQPRGLRSLRRPILIRRFTEKGADLLGLSTKAGPKPFLDNILDLIGLSMARAELRTSELTSAVEIGAEDAYGHIDMFQLEIQYATTEQNTKVIAKEQQRPGTRPRASYTFY</sequence>
<dbReference type="WBParaSite" id="nRc.2.0.1.t04852-RA">
    <property type="protein sequence ID" value="nRc.2.0.1.t04852-RA"/>
    <property type="gene ID" value="nRc.2.0.1.g04852"/>
</dbReference>
<reference evidence="2" key="1">
    <citation type="submission" date="2022-11" db="UniProtKB">
        <authorList>
            <consortium name="WormBaseParasite"/>
        </authorList>
    </citation>
    <scope>IDENTIFICATION</scope>
</reference>
<evidence type="ECO:0000313" key="1">
    <source>
        <dbReference type="Proteomes" id="UP000887565"/>
    </source>
</evidence>
<evidence type="ECO:0000313" key="2">
    <source>
        <dbReference type="WBParaSite" id="nRc.2.0.1.t04852-RA"/>
    </source>
</evidence>
<protein>
    <submittedName>
        <fullName evidence="2">Uncharacterized protein</fullName>
    </submittedName>
</protein>
<dbReference type="AlphaFoldDB" id="A0A915HTW8"/>
<name>A0A915HTW8_ROMCU</name>
<proteinExistence type="predicted"/>
<accession>A0A915HTW8</accession>
<organism evidence="1 2">
    <name type="scientific">Romanomermis culicivorax</name>
    <name type="common">Nematode worm</name>
    <dbReference type="NCBI Taxonomy" id="13658"/>
    <lineage>
        <taxon>Eukaryota</taxon>
        <taxon>Metazoa</taxon>
        <taxon>Ecdysozoa</taxon>
        <taxon>Nematoda</taxon>
        <taxon>Enoplea</taxon>
        <taxon>Dorylaimia</taxon>
        <taxon>Mermithida</taxon>
        <taxon>Mermithoidea</taxon>
        <taxon>Mermithidae</taxon>
        <taxon>Romanomermis</taxon>
    </lineage>
</organism>